<dbReference type="GO" id="GO:0004568">
    <property type="term" value="F:chitinase activity"/>
    <property type="evidence" value="ECO:0007669"/>
    <property type="project" value="InterPro"/>
</dbReference>
<evidence type="ECO:0000313" key="2">
    <source>
        <dbReference type="EMBL" id="EEG10315.1"/>
    </source>
</evidence>
<dbReference type="GO" id="GO:0006032">
    <property type="term" value="P:chitin catabolic process"/>
    <property type="evidence" value="ECO:0007669"/>
    <property type="project" value="InterPro"/>
</dbReference>
<dbReference type="Proteomes" id="UP000003165">
    <property type="component" value="Unassembled WGS sequence"/>
</dbReference>
<comment type="caution">
    <text evidence="2">The sequence shown here is derived from an EMBL/GenBank/DDBJ whole genome shotgun (WGS) entry which is preliminary data.</text>
</comment>
<dbReference type="AlphaFoldDB" id="B9YYW2"/>
<feature type="domain" description="Glycoside hydrolase family 19 catalytic" evidence="1">
    <location>
        <begin position="44"/>
        <end position="145"/>
    </location>
</feature>
<dbReference type="Pfam" id="PF00182">
    <property type="entry name" value="Glyco_hydro_19"/>
    <property type="match status" value="1"/>
</dbReference>
<sequence>MPLLSTENQLALILPQAKRAAVRAFLQPLIGAMAAYGIDTPERQAAFLAQIGHESGQFNYVRELGGNAYLAKYDTGTLATRLGNTPAADGDGQRYCGRGLIQITGRRNYELCGLALELDLLGQPQLLEQPAYAALSAAWFWQNAGLNELADKGAFDAITRRINGGQNGREDRRAIWAKASQVLKG</sequence>
<dbReference type="InterPro" id="IPR000726">
    <property type="entry name" value="Glyco_hydro_19_cat"/>
</dbReference>
<dbReference type="eggNOG" id="COG3179">
    <property type="taxonomic scope" value="Bacteria"/>
</dbReference>
<evidence type="ECO:0000313" key="3">
    <source>
        <dbReference type="Proteomes" id="UP000003165"/>
    </source>
</evidence>
<proteinExistence type="predicted"/>
<dbReference type="PANTHER" id="PTHR34408:SF1">
    <property type="entry name" value="GLYCOSYL HYDROLASE FAMILY 19 DOMAIN-CONTAINING PROTEIN HI_1415"/>
    <property type="match status" value="1"/>
</dbReference>
<gene>
    <name evidence="2" type="ORF">FuraDRAFT_0297</name>
</gene>
<accession>B9YYW2</accession>
<dbReference type="Gene3D" id="1.10.530.10">
    <property type="match status" value="1"/>
</dbReference>
<reference evidence="2 3" key="1">
    <citation type="submission" date="2009-02" db="EMBL/GenBank/DDBJ databases">
        <title>Sequencing of the draft genome and assembly of Lutiella nitroferrum 2002.</title>
        <authorList>
            <consortium name="US DOE Joint Genome Institute (JGI-PGF)"/>
            <person name="Lucas S."/>
            <person name="Copeland A."/>
            <person name="Lapidus A."/>
            <person name="Glavina del Rio T."/>
            <person name="Tice H."/>
            <person name="Bruce D."/>
            <person name="Goodwin L."/>
            <person name="Pitluck S."/>
            <person name="Larimer F."/>
            <person name="Land M.L."/>
            <person name="Hauser L."/>
            <person name="Coates J.D."/>
        </authorList>
    </citation>
    <scope>NUCLEOTIDE SEQUENCE [LARGE SCALE GENOMIC DNA]</scope>
    <source>
        <strain evidence="2 3">2002</strain>
    </source>
</reference>
<dbReference type="SUPFAM" id="SSF53955">
    <property type="entry name" value="Lysozyme-like"/>
    <property type="match status" value="1"/>
</dbReference>
<keyword evidence="3" id="KW-1185">Reference proteome</keyword>
<name>B9YYW2_9NEIS</name>
<dbReference type="RefSeq" id="WP_008952317.1">
    <property type="nucleotide sequence ID" value="NZ_ACIS01000001.1"/>
</dbReference>
<dbReference type="EMBL" id="ACIS01000001">
    <property type="protein sequence ID" value="EEG10315.1"/>
    <property type="molecule type" value="Genomic_DNA"/>
</dbReference>
<keyword evidence="2" id="KW-0378">Hydrolase</keyword>
<dbReference type="InterPro" id="IPR052354">
    <property type="entry name" value="Cell_Wall_Dynamics_Protein"/>
</dbReference>
<dbReference type="PANTHER" id="PTHR34408">
    <property type="entry name" value="FAMILY PROTEIN, PUTATIVE-RELATED"/>
    <property type="match status" value="1"/>
</dbReference>
<organism evidence="2 3">
    <name type="scientific">Pseudogulbenkiania ferrooxidans 2002</name>
    <dbReference type="NCBI Taxonomy" id="279714"/>
    <lineage>
        <taxon>Bacteria</taxon>
        <taxon>Pseudomonadati</taxon>
        <taxon>Pseudomonadota</taxon>
        <taxon>Betaproteobacteria</taxon>
        <taxon>Neisseriales</taxon>
        <taxon>Chromobacteriaceae</taxon>
        <taxon>Pseudogulbenkiania</taxon>
    </lineage>
</organism>
<dbReference type="GO" id="GO:0016998">
    <property type="term" value="P:cell wall macromolecule catabolic process"/>
    <property type="evidence" value="ECO:0007669"/>
    <property type="project" value="InterPro"/>
</dbReference>
<protein>
    <submittedName>
        <fullName evidence="2">Glycoside hydrolase family 19</fullName>
    </submittedName>
</protein>
<evidence type="ECO:0000259" key="1">
    <source>
        <dbReference type="Pfam" id="PF00182"/>
    </source>
</evidence>
<dbReference type="InterPro" id="IPR023346">
    <property type="entry name" value="Lysozyme-like_dom_sf"/>
</dbReference>